<evidence type="ECO:0000313" key="3">
    <source>
        <dbReference type="Proteomes" id="UP001499863"/>
    </source>
</evidence>
<feature type="region of interest" description="Disordered" evidence="1">
    <location>
        <begin position="236"/>
        <end position="305"/>
    </location>
</feature>
<evidence type="ECO:0000313" key="2">
    <source>
        <dbReference type="EMBL" id="GAA1407004.1"/>
    </source>
</evidence>
<dbReference type="EMBL" id="BAAAKJ010000319">
    <property type="protein sequence ID" value="GAA1407004.1"/>
    <property type="molecule type" value="Genomic_DNA"/>
</dbReference>
<keyword evidence="3" id="KW-1185">Reference proteome</keyword>
<reference evidence="2 3" key="1">
    <citation type="journal article" date="2019" name="Int. J. Syst. Evol. Microbiol.">
        <title>The Global Catalogue of Microorganisms (GCM) 10K type strain sequencing project: providing services to taxonomists for standard genome sequencing and annotation.</title>
        <authorList>
            <consortium name="The Broad Institute Genomics Platform"/>
            <consortium name="The Broad Institute Genome Sequencing Center for Infectious Disease"/>
            <person name="Wu L."/>
            <person name="Ma J."/>
        </authorList>
    </citation>
    <scope>NUCLEOTIDE SEQUENCE [LARGE SCALE GENOMIC DNA]</scope>
    <source>
        <strain evidence="2 3">JCM 12393</strain>
    </source>
</reference>
<evidence type="ECO:0008006" key="4">
    <source>
        <dbReference type="Google" id="ProtNLM"/>
    </source>
</evidence>
<organism evidence="2 3">
    <name type="scientific">Kitasatospora putterlickiae</name>
    <dbReference type="NCBI Taxonomy" id="221725"/>
    <lineage>
        <taxon>Bacteria</taxon>
        <taxon>Bacillati</taxon>
        <taxon>Actinomycetota</taxon>
        <taxon>Actinomycetes</taxon>
        <taxon>Kitasatosporales</taxon>
        <taxon>Streptomycetaceae</taxon>
        <taxon>Kitasatospora</taxon>
    </lineage>
</organism>
<feature type="compositionally biased region" description="Low complexity" evidence="1">
    <location>
        <begin position="291"/>
        <end position="305"/>
    </location>
</feature>
<sequence length="305" mass="32601">MGLLRPPWDTEGVDDYLPEENQPGGRENTTEPLDPRVVAPLLMWSIRVVEDLADDILAAWDERTRMTGRAHANPSSPEGAEALRAYLRPILSEGAPLPTATIRGNSGAARIYIAARTGSSLKQVQWAGRLHRLSRLAAERPGPCPLTTPVTGLIEGRFWRTSINFDEAGDLRRHLGTAAAVILLHLTGMRPQEVQALRSGCCPAPAPDTDGTTRHLIRSQVTGPADADLHEEEAAGPHLITGRHYRTSSTTTATTSVRARSAPSLGSRSPPSSAPSGSWNGWCHPANSCSAPATTTPTNADTRAA</sequence>
<feature type="region of interest" description="Disordered" evidence="1">
    <location>
        <begin position="1"/>
        <end position="32"/>
    </location>
</feature>
<evidence type="ECO:0000256" key="1">
    <source>
        <dbReference type="SAM" id="MobiDB-lite"/>
    </source>
</evidence>
<protein>
    <recommendedName>
        <fullName evidence="4">Integrase</fullName>
    </recommendedName>
</protein>
<accession>A0ABN1YE32</accession>
<feature type="compositionally biased region" description="Low complexity" evidence="1">
    <location>
        <begin position="247"/>
        <end position="278"/>
    </location>
</feature>
<proteinExistence type="predicted"/>
<name>A0ABN1YE32_9ACTN</name>
<dbReference type="RefSeq" id="WP_344341870.1">
    <property type="nucleotide sequence ID" value="NZ_BAAAKJ010000319.1"/>
</dbReference>
<comment type="caution">
    <text evidence="2">The sequence shown here is derived from an EMBL/GenBank/DDBJ whole genome shotgun (WGS) entry which is preliminary data.</text>
</comment>
<dbReference type="Proteomes" id="UP001499863">
    <property type="component" value="Unassembled WGS sequence"/>
</dbReference>
<gene>
    <name evidence="2" type="ORF">GCM10009639_55330</name>
</gene>